<gene>
    <name evidence="2" type="ORF">AB4874_16540</name>
</gene>
<dbReference type="RefSeq" id="WP_368392806.1">
    <property type="nucleotide sequence ID" value="NZ_JBFRYC010000013.1"/>
</dbReference>
<feature type="domain" description="HPr kinase/phosphorylase C-terminal" evidence="1">
    <location>
        <begin position="10"/>
        <end position="124"/>
    </location>
</feature>
<comment type="caution">
    <text evidence="2">The sequence shown here is derived from an EMBL/GenBank/DDBJ whole genome shotgun (WGS) entry which is preliminary data.</text>
</comment>
<reference evidence="2 3" key="1">
    <citation type="journal article" date="2011" name="Int. J. Syst. Evol. Microbiol.">
        <title>Zhongshania antarctica gen. nov., sp. nov. and Zhongshania guokunii sp. nov., gammaproteobacteria respectively isolated from coastal attached (fast) ice and surface seawater of the Antarctic.</title>
        <authorList>
            <person name="Li H.J."/>
            <person name="Zhang X.Y."/>
            <person name="Chen C.X."/>
            <person name="Zhang Y.J."/>
            <person name="Gao Z.M."/>
            <person name="Yu Y."/>
            <person name="Chen X.L."/>
            <person name="Chen B."/>
            <person name="Zhang Y.Z."/>
        </authorList>
    </citation>
    <scope>NUCLEOTIDE SEQUENCE [LARGE SCALE GENOMIC DNA]</scope>
    <source>
        <strain evidence="2 3">15-R06ZXC-3</strain>
    </source>
</reference>
<evidence type="ECO:0000259" key="1">
    <source>
        <dbReference type="Pfam" id="PF07475"/>
    </source>
</evidence>
<dbReference type="Gene3D" id="3.40.50.300">
    <property type="entry name" value="P-loop containing nucleotide triphosphate hydrolases"/>
    <property type="match status" value="1"/>
</dbReference>
<dbReference type="Pfam" id="PF07475">
    <property type="entry name" value="Hpr_kinase_C"/>
    <property type="match status" value="1"/>
</dbReference>
<dbReference type="Proteomes" id="UP001557465">
    <property type="component" value="Unassembled WGS sequence"/>
</dbReference>
<keyword evidence="2" id="KW-0418">Kinase</keyword>
<dbReference type="GO" id="GO:0016301">
    <property type="term" value="F:kinase activity"/>
    <property type="evidence" value="ECO:0007669"/>
    <property type="project" value="UniProtKB-KW"/>
</dbReference>
<evidence type="ECO:0000313" key="3">
    <source>
        <dbReference type="Proteomes" id="UP001557465"/>
    </source>
</evidence>
<protein>
    <submittedName>
        <fullName evidence="2">HPr kinase/phosphorylase</fullName>
    </submittedName>
</protein>
<dbReference type="SUPFAM" id="SSF53795">
    <property type="entry name" value="PEP carboxykinase-like"/>
    <property type="match status" value="1"/>
</dbReference>
<dbReference type="InterPro" id="IPR027417">
    <property type="entry name" value="P-loop_NTPase"/>
</dbReference>
<dbReference type="CDD" id="cd01918">
    <property type="entry name" value="HprK_C"/>
    <property type="match status" value="1"/>
</dbReference>
<organism evidence="2 3">
    <name type="scientific">Thioclava arctica</name>
    <dbReference type="NCBI Taxonomy" id="3238301"/>
    <lineage>
        <taxon>Bacteria</taxon>
        <taxon>Pseudomonadati</taxon>
        <taxon>Pseudomonadota</taxon>
        <taxon>Alphaproteobacteria</taxon>
        <taxon>Rhodobacterales</taxon>
        <taxon>Paracoccaceae</taxon>
        <taxon>Thioclava</taxon>
    </lineage>
</organism>
<name>A0ABV3TNQ7_9RHOB</name>
<accession>A0ABV3TNQ7</accession>
<evidence type="ECO:0000313" key="2">
    <source>
        <dbReference type="EMBL" id="MEX1663229.1"/>
    </source>
</evidence>
<sequence length="147" mass="15842">MVEGATSIARTNIHASVVALDAERGVLITGPSGSGKSLLALRLMAFGAHLVADDRVDLSVEDGHLIASAPPQIAGRIEARAVGLLRAEALEQARIILCVNLDEIETERLPNHRKDRVLGVELPLVLRVQHGHFDVAILQWLKGGRWA</sequence>
<keyword evidence="3" id="KW-1185">Reference proteome</keyword>
<dbReference type="InterPro" id="IPR011104">
    <property type="entry name" value="Hpr_kin/Pase_C"/>
</dbReference>
<dbReference type="EMBL" id="JBFRYC010000013">
    <property type="protein sequence ID" value="MEX1663229.1"/>
    <property type="molecule type" value="Genomic_DNA"/>
</dbReference>
<proteinExistence type="predicted"/>
<keyword evidence="2" id="KW-0808">Transferase</keyword>